<sequence>MDIQEVFIPKLQKYGVLHEAFLFVFISFAGRSFAELGNNVTKEEKLLAILGLQEIHARGVMHGDVRLENIMVKRDNLADKTLVLWIDFGWSRMGCNEKDLNKELIELKRLLGDLLLIYSSERHSPFLLHANPLATEISSLVSEQVSDIAYWISDIAYWISDIAYWVPNTVWCKSLWTKIIKIKSYTSHEFLTITGHALHFIKMYISDIVQFSLDIGY</sequence>
<evidence type="ECO:0000313" key="2">
    <source>
        <dbReference type="Proteomes" id="UP000266861"/>
    </source>
</evidence>
<dbReference type="SUPFAM" id="SSF56112">
    <property type="entry name" value="Protein kinase-like (PK-like)"/>
    <property type="match status" value="1"/>
</dbReference>
<comment type="caution">
    <text evidence="1">The sequence shown here is derived from an EMBL/GenBank/DDBJ whole genome shotgun (WGS) entry which is preliminary data.</text>
</comment>
<protein>
    <submittedName>
        <fullName evidence="1">Uncharacterized protein</fullName>
    </submittedName>
</protein>
<dbReference type="GO" id="GO:0004672">
    <property type="term" value="F:protein kinase activity"/>
    <property type="evidence" value="ECO:0007669"/>
    <property type="project" value="InterPro"/>
</dbReference>
<organism evidence="1 2">
    <name type="scientific">Diversispora epigaea</name>
    <dbReference type="NCBI Taxonomy" id="1348612"/>
    <lineage>
        <taxon>Eukaryota</taxon>
        <taxon>Fungi</taxon>
        <taxon>Fungi incertae sedis</taxon>
        <taxon>Mucoromycota</taxon>
        <taxon>Glomeromycotina</taxon>
        <taxon>Glomeromycetes</taxon>
        <taxon>Diversisporales</taxon>
        <taxon>Diversisporaceae</taxon>
        <taxon>Diversispora</taxon>
    </lineage>
</organism>
<dbReference type="InterPro" id="IPR052396">
    <property type="entry name" value="Meiotic_Drive_Suppr_Kinase"/>
</dbReference>
<reference evidence="1 2" key="1">
    <citation type="submission" date="2018-08" db="EMBL/GenBank/DDBJ databases">
        <title>Genome and evolution of the arbuscular mycorrhizal fungus Diversispora epigaea (formerly Glomus versiforme) and its bacterial endosymbionts.</title>
        <authorList>
            <person name="Sun X."/>
            <person name="Fei Z."/>
            <person name="Harrison M."/>
        </authorList>
    </citation>
    <scope>NUCLEOTIDE SEQUENCE [LARGE SCALE GENOMIC DNA]</scope>
    <source>
        <strain evidence="1 2">IT104</strain>
    </source>
</reference>
<dbReference type="PANTHER" id="PTHR37171">
    <property type="entry name" value="SERINE/THREONINE-PROTEIN KINASE YRZF-RELATED"/>
    <property type="match status" value="1"/>
</dbReference>
<dbReference type="OrthoDB" id="10020333at2759"/>
<dbReference type="EMBL" id="PQFF01000102">
    <property type="protein sequence ID" value="RHZ82531.1"/>
    <property type="molecule type" value="Genomic_DNA"/>
</dbReference>
<dbReference type="Proteomes" id="UP000266861">
    <property type="component" value="Unassembled WGS sequence"/>
</dbReference>
<dbReference type="AlphaFoldDB" id="A0A397J2Z5"/>
<accession>A0A397J2Z5</accession>
<dbReference type="InterPro" id="IPR008266">
    <property type="entry name" value="Tyr_kinase_AS"/>
</dbReference>
<name>A0A397J2Z5_9GLOM</name>
<dbReference type="InterPro" id="IPR011009">
    <property type="entry name" value="Kinase-like_dom_sf"/>
</dbReference>
<dbReference type="PROSITE" id="PS00109">
    <property type="entry name" value="PROTEIN_KINASE_TYR"/>
    <property type="match status" value="1"/>
</dbReference>
<keyword evidence="2" id="KW-1185">Reference proteome</keyword>
<dbReference type="STRING" id="1348612.A0A397J2Z5"/>
<evidence type="ECO:0000313" key="1">
    <source>
        <dbReference type="EMBL" id="RHZ82531.1"/>
    </source>
</evidence>
<dbReference type="PANTHER" id="PTHR37171:SF1">
    <property type="entry name" value="SERINE_THREONINE-PROTEIN KINASE YRZF-RELATED"/>
    <property type="match status" value="1"/>
</dbReference>
<gene>
    <name evidence="1" type="ORF">Glove_109g80</name>
</gene>
<proteinExistence type="predicted"/>
<dbReference type="Gene3D" id="1.10.510.10">
    <property type="entry name" value="Transferase(Phosphotransferase) domain 1"/>
    <property type="match status" value="1"/>
</dbReference>
<dbReference type="Pfam" id="PF06293">
    <property type="entry name" value="Kdo"/>
    <property type="match status" value="1"/>
</dbReference>